<dbReference type="GO" id="GO:0004823">
    <property type="term" value="F:leucine-tRNA ligase activity"/>
    <property type="evidence" value="ECO:0007669"/>
    <property type="project" value="UniProtKB-UniRule"/>
</dbReference>
<evidence type="ECO:0000259" key="12">
    <source>
        <dbReference type="Pfam" id="PF08264"/>
    </source>
</evidence>
<dbReference type="InterPro" id="IPR002300">
    <property type="entry name" value="aa-tRNA-synth_Ia"/>
</dbReference>
<keyword evidence="3 9" id="KW-0436">Ligase</keyword>
<evidence type="ECO:0000259" key="11">
    <source>
        <dbReference type="Pfam" id="PF00133"/>
    </source>
</evidence>
<evidence type="ECO:0000256" key="7">
    <source>
        <dbReference type="ARBA" id="ARBA00023146"/>
    </source>
</evidence>
<evidence type="ECO:0000256" key="4">
    <source>
        <dbReference type="ARBA" id="ARBA00022741"/>
    </source>
</evidence>
<evidence type="ECO:0000259" key="13">
    <source>
        <dbReference type="Pfam" id="PF13603"/>
    </source>
</evidence>
<dbReference type="Pfam" id="PF13603">
    <property type="entry name" value="tRNA-synt_1_2"/>
    <property type="match status" value="1"/>
</dbReference>
<dbReference type="Proteomes" id="UP000579250">
    <property type="component" value="Unassembled WGS sequence"/>
</dbReference>
<dbReference type="InterPro" id="IPR009008">
    <property type="entry name" value="Val/Leu/Ile-tRNA-synth_edit"/>
</dbReference>
<feature type="domain" description="Methionyl/Valyl/Leucyl/Isoleucyl-tRNA synthetase anticodon-binding" evidence="12">
    <location>
        <begin position="660"/>
        <end position="781"/>
    </location>
</feature>
<dbReference type="HAMAP" id="MF_00049_B">
    <property type="entry name" value="Leu_tRNA_synth_B"/>
    <property type="match status" value="1"/>
</dbReference>
<organism evidence="14 15">
    <name type="scientific">Actinomadura latina</name>
    <dbReference type="NCBI Taxonomy" id="163603"/>
    <lineage>
        <taxon>Bacteria</taxon>
        <taxon>Bacillati</taxon>
        <taxon>Actinomycetota</taxon>
        <taxon>Actinomycetes</taxon>
        <taxon>Streptosporangiales</taxon>
        <taxon>Thermomonosporaceae</taxon>
        <taxon>Actinomadura</taxon>
    </lineage>
</organism>
<keyword evidence="5 9" id="KW-0067">ATP-binding</keyword>
<keyword evidence="2 9" id="KW-0963">Cytoplasm</keyword>
<dbReference type="EC" id="6.1.1.4" evidence="9"/>
<feature type="short sequence motif" description="'HIGH' region" evidence="9">
    <location>
        <begin position="45"/>
        <end position="55"/>
    </location>
</feature>
<dbReference type="PRINTS" id="PR00985">
    <property type="entry name" value="TRNASYNTHLEU"/>
</dbReference>
<comment type="catalytic activity">
    <reaction evidence="8 9">
        <text>tRNA(Leu) + L-leucine + ATP = L-leucyl-tRNA(Leu) + AMP + diphosphate</text>
        <dbReference type="Rhea" id="RHEA:11688"/>
        <dbReference type="Rhea" id="RHEA-COMP:9613"/>
        <dbReference type="Rhea" id="RHEA-COMP:9622"/>
        <dbReference type="ChEBI" id="CHEBI:30616"/>
        <dbReference type="ChEBI" id="CHEBI:33019"/>
        <dbReference type="ChEBI" id="CHEBI:57427"/>
        <dbReference type="ChEBI" id="CHEBI:78442"/>
        <dbReference type="ChEBI" id="CHEBI:78494"/>
        <dbReference type="ChEBI" id="CHEBI:456215"/>
        <dbReference type="EC" id="6.1.1.4"/>
    </reaction>
</comment>
<dbReference type="SUPFAM" id="SSF50677">
    <property type="entry name" value="ValRS/IleRS/LeuRS editing domain"/>
    <property type="match status" value="1"/>
</dbReference>
<dbReference type="Gene3D" id="1.10.730.10">
    <property type="entry name" value="Isoleucyl-tRNA Synthetase, Domain 1"/>
    <property type="match status" value="1"/>
</dbReference>
<feature type="binding site" evidence="9">
    <location>
        <position position="589"/>
    </location>
    <ligand>
        <name>ATP</name>
        <dbReference type="ChEBI" id="CHEBI:30616"/>
    </ligand>
</feature>
<evidence type="ECO:0000313" key="15">
    <source>
        <dbReference type="Proteomes" id="UP000579250"/>
    </source>
</evidence>
<dbReference type="InterPro" id="IPR025709">
    <property type="entry name" value="Leu_tRNA-synth_edit"/>
</dbReference>
<dbReference type="FunFam" id="3.40.50.620:FF:000003">
    <property type="entry name" value="Leucine--tRNA ligase"/>
    <property type="match status" value="1"/>
</dbReference>
<evidence type="ECO:0000256" key="1">
    <source>
        <dbReference type="ARBA" id="ARBA00005594"/>
    </source>
</evidence>
<evidence type="ECO:0000256" key="9">
    <source>
        <dbReference type="HAMAP-Rule" id="MF_00049"/>
    </source>
</evidence>
<gene>
    <name evidence="9" type="primary">leuS</name>
    <name evidence="14" type="ORF">HGB48_28825</name>
</gene>
<comment type="caution">
    <text evidence="14">The sequence shown here is derived from an EMBL/GenBank/DDBJ whole genome shotgun (WGS) entry which is preliminary data.</text>
</comment>
<sequence length="822" mass="91329">MSSDEHYDPRAVQDKWQARWAELDPFAADEKDTGTERRYALDMFPYPSGDLHMGHAEAFAIGDVPARYWLQRGYNVMHPIGWDSFGLPAENAAIMRDSHPAEWTYANIETQAASFHRYAPSFDWSRRLHTSDPEYYKWTQWLFLRFYERGLAYRKGGHVNWCPKDQTVLANEQVVGGHCERCGALVEKRVLTQWYFKITDYADRLLDDMAQLEGKWPERVLLMQRNWIGRSTGADVDFVIEGRDEPVTVYTTRPDTLFGATFMVVAADAALAEEICHPDHRAEFEAYREGVSRESEIERLSTEREKTGVFLGRYAVNPVNGERLPVWASDYVLAEYGHGAIMAVPAHDQRDLDFALKFGLPVRVVVETGLPDPAETGVATPGDGAIVNSGPIDGLTKADGIARITEILAERGTGRASVNFRLRDWLVSRQRFWGCPIPIVHCESCGEVPVPDEQLPVALPEGLRGADLAPKGTSPLAAASDWVNTECPKCGGAATRDTDTMDTFVDSSWYYFRYCSPGYEHGPFDVEQVRRWMPVDQYTGGVEHAILHLLYSRFFTKVLYDMGMVDFTEPFTRLLNQGQVINQGKAMSKSLGNGVDLGEQIGEFGVDVVRLAILFSGPPEDDIDWADVSPHGMSKFLSRVHRIATEVTSPVDADVTTGDTALRRVTAHTVDEATTLVETERFNVAIARIMELVTATRKAIDSGPGAADPAVREAAETIAILLSLFAPYTADEAWELLGRTAPVIRAGWPTADPALLVEESVTCVVQVAGKVRDRLEVPPAIADEELERKALASPKIQDALAGAEIAKIIVRAPKIVNIVPKR</sequence>
<keyword evidence="15" id="KW-1185">Reference proteome</keyword>
<dbReference type="PANTHER" id="PTHR43740">
    <property type="entry name" value="LEUCYL-TRNA SYNTHETASE"/>
    <property type="match status" value="1"/>
</dbReference>
<dbReference type="NCBIfam" id="TIGR00396">
    <property type="entry name" value="leuS_bact"/>
    <property type="match status" value="1"/>
</dbReference>
<dbReference type="GO" id="GO:0005829">
    <property type="term" value="C:cytosol"/>
    <property type="evidence" value="ECO:0007669"/>
    <property type="project" value="TreeGrafter"/>
</dbReference>
<dbReference type="EMBL" id="JAAXPI010000060">
    <property type="protein sequence ID" value="NKZ07706.1"/>
    <property type="molecule type" value="Genomic_DNA"/>
</dbReference>
<evidence type="ECO:0000256" key="8">
    <source>
        <dbReference type="ARBA" id="ARBA00047469"/>
    </source>
</evidence>
<feature type="domain" description="Aminoacyl-tRNA synthetase class Ia" evidence="11">
    <location>
        <begin position="15"/>
        <end position="212"/>
    </location>
</feature>
<accession>A0A846ZCP1</accession>
<evidence type="ECO:0000256" key="5">
    <source>
        <dbReference type="ARBA" id="ARBA00022840"/>
    </source>
</evidence>
<feature type="domain" description="Leucyl-tRNA synthetase editing" evidence="13">
    <location>
        <begin position="225"/>
        <end position="408"/>
    </location>
</feature>
<comment type="similarity">
    <text evidence="1 9 10">Belongs to the class-I aminoacyl-tRNA synthetase family.</text>
</comment>
<dbReference type="SUPFAM" id="SSF52374">
    <property type="entry name" value="Nucleotidylyl transferase"/>
    <property type="match status" value="1"/>
</dbReference>
<evidence type="ECO:0000256" key="2">
    <source>
        <dbReference type="ARBA" id="ARBA00022490"/>
    </source>
</evidence>
<protein>
    <recommendedName>
        <fullName evidence="9">Leucine--tRNA ligase</fullName>
        <ecNumber evidence="9">6.1.1.4</ecNumber>
    </recommendedName>
    <alternativeName>
        <fullName evidence="9">Leucyl-tRNA synthetase</fullName>
        <shortName evidence="9">LeuRS</shortName>
    </alternativeName>
</protein>
<feature type="short sequence motif" description="'KMSKS' region" evidence="9">
    <location>
        <begin position="586"/>
        <end position="590"/>
    </location>
</feature>
<evidence type="ECO:0000256" key="3">
    <source>
        <dbReference type="ARBA" id="ARBA00022598"/>
    </source>
</evidence>
<dbReference type="InterPro" id="IPR013155">
    <property type="entry name" value="M/V/L/I-tRNA-synth_anticd-bd"/>
</dbReference>
<dbReference type="PANTHER" id="PTHR43740:SF2">
    <property type="entry name" value="LEUCINE--TRNA LIGASE, MITOCHONDRIAL"/>
    <property type="match status" value="1"/>
</dbReference>
<dbReference type="FunFam" id="1.10.730.10:FF:000002">
    <property type="entry name" value="Leucine--tRNA ligase"/>
    <property type="match status" value="1"/>
</dbReference>
<dbReference type="RefSeq" id="WP_157438280.1">
    <property type="nucleotide sequence ID" value="NZ_JAAXPI010000060.1"/>
</dbReference>
<name>A0A846ZCP1_9ACTN</name>
<dbReference type="InterPro" id="IPR002302">
    <property type="entry name" value="Leu-tRNA-ligase"/>
</dbReference>
<evidence type="ECO:0000256" key="6">
    <source>
        <dbReference type="ARBA" id="ARBA00022917"/>
    </source>
</evidence>
<keyword evidence="4 9" id="KW-0547">Nucleotide-binding</keyword>
<dbReference type="SUPFAM" id="SSF47323">
    <property type="entry name" value="Anticodon-binding domain of a subclass of class I aminoacyl-tRNA synthetases"/>
    <property type="match status" value="1"/>
</dbReference>
<dbReference type="Gene3D" id="3.90.740.10">
    <property type="entry name" value="Valyl/Leucyl/Isoleucyl-tRNA synthetase, editing domain"/>
    <property type="match status" value="1"/>
</dbReference>
<dbReference type="CDD" id="cd00812">
    <property type="entry name" value="LeuRS_core"/>
    <property type="match status" value="1"/>
</dbReference>
<dbReference type="Pfam" id="PF00133">
    <property type="entry name" value="tRNA-synt_1"/>
    <property type="match status" value="2"/>
</dbReference>
<keyword evidence="6 9" id="KW-0648">Protein biosynthesis</keyword>
<proteinExistence type="inferred from homology"/>
<dbReference type="Gene3D" id="3.40.50.620">
    <property type="entry name" value="HUPs"/>
    <property type="match status" value="2"/>
</dbReference>
<reference evidence="14 15" key="1">
    <citation type="submission" date="2020-04" db="EMBL/GenBank/DDBJ databases">
        <title>MicrobeNet Type strains.</title>
        <authorList>
            <person name="Nicholson A.C."/>
        </authorList>
    </citation>
    <scope>NUCLEOTIDE SEQUENCE [LARGE SCALE GENOMIC DNA]</scope>
    <source>
        <strain evidence="14 15">ATCC BAA-277</strain>
    </source>
</reference>
<comment type="subcellular location">
    <subcellularLocation>
        <location evidence="9">Cytoplasm</location>
    </subcellularLocation>
</comment>
<evidence type="ECO:0000256" key="10">
    <source>
        <dbReference type="RuleBase" id="RU363035"/>
    </source>
</evidence>
<dbReference type="InterPro" id="IPR014729">
    <property type="entry name" value="Rossmann-like_a/b/a_fold"/>
</dbReference>
<dbReference type="Gene3D" id="3.10.20.590">
    <property type="match status" value="1"/>
</dbReference>
<dbReference type="InterPro" id="IPR009080">
    <property type="entry name" value="tRNAsynth_Ia_anticodon-bd"/>
</dbReference>
<evidence type="ECO:0000313" key="14">
    <source>
        <dbReference type="EMBL" id="NKZ07706.1"/>
    </source>
</evidence>
<feature type="domain" description="Aminoacyl-tRNA synthetase class Ia" evidence="11">
    <location>
        <begin position="422"/>
        <end position="625"/>
    </location>
</feature>
<dbReference type="AlphaFoldDB" id="A0A846ZCP1"/>
<dbReference type="PROSITE" id="PS00178">
    <property type="entry name" value="AA_TRNA_LIGASE_I"/>
    <property type="match status" value="1"/>
</dbReference>
<dbReference type="CDD" id="cd07958">
    <property type="entry name" value="Anticodon_Ia_Leu_BEm"/>
    <property type="match status" value="1"/>
</dbReference>
<dbReference type="GO" id="GO:0005524">
    <property type="term" value="F:ATP binding"/>
    <property type="evidence" value="ECO:0007669"/>
    <property type="project" value="UniProtKB-UniRule"/>
</dbReference>
<dbReference type="FunFam" id="3.40.50.620:FF:000056">
    <property type="entry name" value="Leucine--tRNA ligase"/>
    <property type="match status" value="1"/>
</dbReference>
<dbReference type="GO" id="GO:0006429">
    <property type="term" value="P:leucyl-tRNA aminoacylation"/>
    <property type="evidence" value="ECO:0007669"/>
    <property type="project" value="UniProtKB-UniRule"/>
</dbReference>
<dbReference type="Pfam" id="PF08264">
    <property type="entry name" value="Anticodon_1"/>
    <property type="match status" value="1"/>
</dbReference>
<dbReference type="InterPro" id="IPR001412">
    <property type="entry name" value="aa-tRNA-synth_I_CS"/>
</dbReference>
<dbReference type="GO" id="GO:0002161">
    <property type="term" value="F:aminoacyl-tRNA deacylase activity"/>
    <property type="evidence" value="ECO:0007669"/>
    <property type="project" value="InterPro"/>
</dbReference>
<keyword evidence="7 9" id="KW-0030">Aminoacyl-tRNA synthetase</keyword>